<comment type="caution">
    <text evidence="1">The sequence shown here is derived from an EMBL/GenBank/DDBJ whole genome shotgun (WGS) entry which is preliminary data.</text>
</comment>
<dbReference type="Proteomes" id="UP001234202">
    <property type="component" value="Unassembled WGS sequence"/>
</dbReference>
<dbReference type="EMBL" id="JASBWV010000022">
    <property type="protein sequence ID" value="KAJ9119940.1"/>
    <property type="molecule type" value="Genomic_DNA"/>
</dbReference>
<proteinExistence type="predicted"/>
<gene>
    <name evidence="1" type="ORF">QFC24_005423</name>
</gene>
<keyword evidence="2" id="KW-1185">Reference proteome</keyword>
<reference evidence="1" key="1">
    <citation type="submission" date="2023-04" db="EMBL/GenBank/DDBJ databases">
        <title>Draft Genome sequencing of Naganishia species isolated from polar environments using Oxford Nanopore Technology.</title>
        <authorList>
            <person name="Leo P."/>
            <person name="Venkateswaran K."/>
        </authorList>
    </citation>
    <scope>NUCLEOTIDE SEQUENCE</scope>
    <source>
        <strain evidence="1">DBVPG 5303</strain>
    </source>
</reference>
<organism evidence="1 2">
    <name type="scientific">Naganishia onofrii</name>
    <dbReference type="NCBI Taxonomy" id="1851511"/>
    <lineage>
        <taxon>Eukaryota</taxon>
        <taxon>Fungi</taxon>
        <taxon>Dikarya</taxon>
        <taxon>Basidiomycota</taxon>
        <taxon>Agaricomycotina</taxon>
        <taxon>Tremellomycetes</taxon>
        <taxon>Filobasidiales</taxon>
        <taxon>Filobasidiaceae</taxon>
        <taxon>Naganishia</taxon>
    </lineage>
</organism>
<sequence>MAVVEDYIADSDDEDPAPSEQAYLNARSYEPARDVPAKCTHTLDASIKGLSMNELLERLSVPLEFQKAQLAAQLSDEQVFATQSKITSVLREVADRLDVQGSRDVTAEDQSARKKYVLDTKAYAFITRFRAINTAPDDALITPEMTSLVNNILKSIKEPIDTSHNLLIDLKSIFSGNPHPELSLDSGRRLIRPIGGDAGRSDMFEEQRWKDTWGVWNSLRWCVEALPTQEIVDYIPLILPPLLILMDDYEASYRIRGLQILPSFLRIPPPVLHRTGIAQLLLRSIQHSISLHTTPPEPLLLEPSFSQLFQLLHTLYPEGQGKEEEVAKNVEQAVERGIINGWAYSQSGRDGVESSIGVARAVELVCRESGLGVIRWMKTFIPSLIYPLTIPPAPYIVPLQYANLQALHTLLATIEKTGRAVRWRGEILNGIGILLVALSERGVSDALDGGKFTNSVGLGRSTGKVGQGAAIELIQGERQDQLQDLLVFCKEIISDLVKVAPSMKTVEIPALIDLDPVAFGFL</sequence>
<accession>A0ACC2X975</accession>
<evidence type="ECO:0000313" key="2">
    <source>
        <dbReference type="Proteomes" id="UP001234202"/>
    </source>
</evidence>
<protein>
    <submittedName>
        <fullName evidence="1">Uncharacterized protein</fullName>
    </submittedName>
</protein>
<name>A0ACC2X975_9TREE</name>
<evidence type="ECO:0000313" key="1">
    <source>
        <dbReference type="EMBL" id="KAJ9119940.1"/>
    </source>
</evidence>